<name>A0ABP8FCV6_9BACT</name>
<comment type="caution">
    <text evidence="3">The sequence shown here is derived from an EMBL/GenBank/DDBJ whole genome shotgun (WGS) entry which is preliminary data.</text>
</comment>
<dbReference type="Proteomes" id="UP001501207">
    <property type="component" value="Unassembled WGS sequence"/>
</dbReference>
<protein>
    <recommendedName>
        <fullName evidence="2">Activator of Hsp90 ATPase homologue 1/2-like C-terminal domain-containing protein</fullName>
    </recommendedName>
</protein>
<accession>A0ABP8FCV6</accession>
<dbReference type="InterPro" id="IPR023393">
    <property type="entry name" value="START-like_dom_sf"/>
</dbReference>
<proteinExistence type="inferred from homology"/>
<dbReference type="SUPFAM" id="SSF55961">
    <property type="entry name" value="Bet v1-like"/>
    <property type="match status" value="2"/>
</dbReference>
<feature type="domain" description="Activator of Hsp90 ATPase homologue 1/2-like C-terminal" evidence="2">
    <location>
        <begin position="167"/>
        <end position="285"/>
    </location>
</feature>
<evidence type="ECO:0000313" key="4">
    <source>
        <dbReference type="Proteomes" id="UP001501207"/>
    </source>
</evidence>
<dbReference type="RefSeq" id="WP_344973889.1">
    <property type="nucleotide sequence ID" value="NZ_BAABFN010000001.1"/>
</dbReference>
<dbReference type="Pfam" id="PF08327">
    <property type="entry name" value="AHSA1"/>
    <property type="match status" value="2"/>
</dbReference>
<feature type="domain" description="Activator of Hsp90 ATPase homologue 1/2-like C-terminal" evidence="2">
    <location>
        <begin position="21"/>
        <end position="148"/>
    </location>
</feature>
<dbReference type="CDD" id="cd07814">
    <property type="entry name" value="SRPBCC_CalC_Aha1-like"/>
    <property type="match status" value="1"/>
</dbReference>
<evidence type="ECO:0000313" key="3">
    <source>
        <dbReference type="EMBL" id="GAA4300744.1"/>
    </source>
</evidence>
<evidence type="ECO:0000259" key="2">
    <source>
        <dbReference type="Pfam" id="PF08327"/>
    </source>
</evidence>
<sequence>MKNAQSAGGREAPFVIERILNAPAEKVWQAITDKDQMKQWYFDLEVFRPEAGFEFSFYAGPDEKQWLHECKVLEVIPGKKLKYSWRYAGYEGVSFVTWELFADGNKTRLKLTHEGLDTFPADVPELGKENFAIGWQQIIGASLKNYLEATADSNPPCAEAQMLIRKPAAQVFEAFVDPGITANFWFTKGSGRLEVNKNVTWEWEMYGVSARVVAKVILPGEKILFEWNEPARMVEFTFKPYKGDATLVKVTEWGFDKQGDELIAAIRDSTGGFTTVLDGLKAFLEHGIHLNLIADKFPPQK</sequence>
<comment type="similarity">
    <text evidence="1">Belongs to the AHA1 family.</text>
</comment>
<keyword evidence="4" id="KW-1185">Reference proteome</keyword>
<reference evidence="4" key="1">
    <citation type="journal article" date="2019" name="Int. J. Syst. Evol. Microbiol.">
        <title>The Global Catalogue of Microorganisms (GCM) 10K type strain sequencing project: providing services to taxonomists for standard genome sequencing and annotation.</title>
        <authorList>
            <consortium name="The Broad Institute Genomics Platform"/>
            <consortium name="The Broad Institute Genome Sequencing Center for Infectious Disease"/>
            <person name="Wu L."/>
            <person name="Ma J."/>
        </authorList>
    </citation>
    <scope>NUCLEOTIDE SEQUENCE [LARGE SCALE GENOMIC DNA]</scope>
    <source>
        <strain evidence="4">JCM 17664</strain>
    </source>
</reference>
<dbReference type="Gene3D" id="3.30.530.20">
    <property type="match status" value="2"/>
</dbReference>
<dbReference type="InterPro" id="IPR013538">
    <property type="entry name" value="ASHA1/2-like_C"/>
</dbReference>
<organism evidence="3 4">
    <name type="scientific">Compostibacter hankyongensis</name>
    <dbReference type="NCBI Taxonomy" id="1007089"/>
    <lineage>
        <taxon>Bacteria</taxon>
        <taxon>Pseudomonadati</taxon>
        <taxon>Bacteroidota</taxon>
        <taxon>Chitinophagia</taxon>
        <taxon>Chitinophagales</taxon>
        <taxon>Chitinophagaceae</taxon>
        <taxon>Compostibacter</taxon>
    </lineage>
</organism>
<dbReference type="CDD" id="cd08901">
    <property type="entry name" value="SRPBCC_CalC_Aha1-like_8"/>
    <property type="match status" value="1"/>
</dbReference>
<dbReference type="EMBL" id="BAABFN010000001">
    <property type="protein sequence ID" value="GAA4300744.1"/>
    <property type="molecule type" value="Genomic_DNA"/>
</dbReference>
<evidence type="ECO:0000256" key="1">
    <source>
        <dbReference type="ARBA" id="ARBA00006817"/>
    </source>
</evidence>
<gene>
    <name evidence="3" type="ORF">GCM10023143_02010</name>
</gene>